<keyword evidence="3" id="KW-0964">Secreted</keyword>
<evidence type="ECO:0000256" key="4">
    <source>
        <dbReference type="ARBA" id="ARBA00023157"/>
    </source>
</evidence>
<dbReference type="CDD" id="cd00069">
    <property type="entry name" value="GHB_like"/>
    <property type="match status" value="1"/>
</dbReference>
<comment type="similarity">
    <text evidence="2">Belongs to the glycoprotein hormones subunit beta family.</text>
</comment>
<comment type="caution">
    <text evidence="5">The sequence shown here is derived from an EMBL/GenBank/DDBJ whole genome shotgun (WGS) entry which is preliminary data.</text>
</comment>
<dbReference type="Pfam" id="PF00007">
    <property type="entry name" value="Cys_knot"/>
    <property type="match status" value="1"/>
</dbReference>
<dbReference type="Gene3D" id="2.10.90.10">
    <property type="entry name" value="Cystine-knot cytokines"/>
    <property type="match status" value="1"/>
</dbReference>
<evidence type="ECO:0000256" key="3">
    <source>
        <dbReference type="ARBA" id="ARBA00022525"/>
    </source>
</evidence>
<keyword evidence="6" id="KW-1185">Reference proteome</keyword>
<keyword evidence="4" id="KW-1015">Disulfide bond</keyword>
<organism evidence="5 6">
    <name type="scientific">Owenia fusiformis</name>
    <name type="common">Polychaete worm</name>
    <dbReference type="NCBI Taxonomy" id="6347"/>
    <lineage>
        <taxon>Eukaryota</taxon>
        <taxon>Metazoa</taxon>
        <taxon>Spiralia</taxon>
        <taxon>Lophotrochozoa</taxon>
        <taxon>Annelida</taxon>
        <taxon>Polychaeta</taxon>
        <taxon>Sedentaria</taxon>
        <taxon>Canalipalpata</taxon>
        <taxon>Sabellida</taxon>
        <taxon>Oweniida</taxon>
        <taxon>Oweniidae</taxon>
        <taxon>Owenia</taxon>
    </lineage>
</organism>
<dbReference type="GO" id="GO:0005179">
    <property type="term" value="F:hormone activity"/>
    <property type="evidence" value="ECO:0007669"/>
    <property type="project" value="InterPro"/>
</dbReference>
<name>A0A8J1U3L1_OWEFU</name>
<protein>
    <submittedName>
        <fullName evidence="5">Uncharacterized protein</fullName>
    </submittedName>
</protein>
<evidence type="ECO:0000313" key="6">
    <source>
        <dbReference type="Proteomes" id="UP000749559"/>
    </source>
</evidence>
<accession>A0A8J1U3L1</accession>
<proteinExistence type="inferred from homology"/>
<dbReference type="GO" id="GO:0005615">
    <property type="term" value="C:extracellular space"/>
    <property type="evidence" value="ECO:0007669"/>
    <property type="project" value="TreeGrafter"/>
</dbReference>
<sequence length="141" mass="16016">MGMSDIDVSAIFLAIFCLAVSAHATDYINEETTISCLVREYNFKVNKPHTLPSGEVLQCWDVVSVNSCWGRCDTSEIPDYEIPYKISNHNVCTFTKKVKRVVRLMRCDPRHPDPYYTVYSAADCRCTKCDPDYTSCESLHG</sequence>
<evidence type="ECO:0000313" key="5">
    <source>
        <dbReference type="EMBL" id="CAH1791441.1"/>
    </source>
</evidence>
<evidence type="ECO:0000256" key="2">
    <source>
        <dbReference type="ARBA" id="ARBA00006552"/>
    </source>
</evidence>
<dbReference type="GO" id="GO:0007186">
    <property type="term" value="P:G protein-coupled receptor signaling pathway"/>
    <property type="evidence" value="ECO:0007669"/>
    <property type="project" value="TreeGrafter"/>
</dbReference>
<dbReference type="InterPro" id="IPR001545">
    <property type="entry name" value="Gonadotropin_bsu"/>
</dbReference>
<dbReference type="PANTHER" id="PTHR11515:SF13">
    <property type="entry name" value="GLYCOPROTEIN HORMONE BETA 5, ISOFORM A"/>
    <property type="match status" value="1"/>
</dbReference>
<dbReference type="InterPro" id="IPR006208">
    <property type="entry name" value="Glyco_hormone_CN"/>
</dbReference>
<reference evidence="5" key="1">
    <citation type="submission" date="2022-03" db="EMBL/GenBank/DDBJ databases">
        <authorList>
            <person name="Martin C."/>
        </authorList>
    </citation>
    <scope>NUCLEOTIDE SEQUENCE</scope>
</reference>
<comment type="subcellular location">
    <subcellularLocation>
        <location evidence="1">Secreted</location>
    </subcellularLocation>
</comment>
<dbReference type="GO" id="GO:0005737">
    <property type="term" value="C:cytoplasm"/>
    <property type="evidence" value="ECO:0007669"/>
    <property type="project" value="TreeGrafter"/>
</dbReference>
<gene>
    <name evidence="5" type="ORF">OFUS_LOCUS16520</name>
</gene>
<evidence type="ECO:0000256" key="1">
    <source>
        <dbReference type="ARBA" id="ARBA00004613"/>
    </source>
</evidence>
<dbReference type="OrthoDB" id="10006958at2759"/>
<dbReference type="Proteomes" id="UP000749559">
    <property type="component" value="Unassembled WGS sequence"/>
</dbReference>
<dbReference type="SUPFAM" id="SSF57501">
    <property type="entry name" value="Cystine-knot cytokines"/>
    <property type="match status" value="1"/>
</dbReference>
<dbReference type="AlphaFoldDB" id="A0A8J1U3L1"/>
<dbReference type="EMBL" id="CAIIXF020000008">
    <property type="protein sequence ID" value="CAH1791441.1"/>
    <property type="molecule type" value="Genomic_DNA"/>
</dbReference>
<dbReference type="InterPro" id="IPR029034">
    <property type="entry name" value="Cystine-knot_cytokine"/>
</dbReference>
<dbReference type="PANTHER" id="PTHR11515">
    <property type="entry name" value="GLYCOPROTEIN HORMONE BETA CHAIN"/>
    <property type="match status" value="1"/>
</dbReference>